<dbReference type="AlphaFoldDB" id="A0A367X2Y3"/>
<evidence type="ECO:0000313" key="2">
    <source>
        <dbReference type="Proteomes" id="UP000252517"/>
    </source>
</evidence>
<sequence>MGYGAFMKVTNNRDEAMKTYVTDVNCMYQNGGDGSHLEYFNDLTIQANSSYPASGHGEYIEAKNSGSCFFESARFKIKITNPTTGVNFGTLSFSDSSADWNLTDNTNEDSIYVNIDNSGDQAVIAITLASSG</sequence>
<dbReference type="OrthoDB" id="5196294at2"/>
<proteinExistence type="predicted"/>
<protein>
    <submittedName>
        <fullName evidence="1">Uncharacterized protein</fullName>
    </submittedName>
</protein>
<gene>
    <name evidence="1" type="ORF">TH25_16180</name>
</gene>
<dbReference type="RefSeq" id="WP_114089281.1">
    <property type="nucleotide sequence ID" value="NZ_JPWH01000013.1"/>
</dbReference>
<dbReference type="EMBL" id="JPWH01000013">
    <property type="protein sequence ID" value="RCK47052.1"/>
    <property type="molecule type" value="Genomic_DNA"/>
</dbReference>
<name>A0A367X2Y3_9PROT</name>
<evidence type="ECO:0000313" key="1">
    <source>
        <dbReference type="EMBL" id="RCK47052.1"/>
    </source>
</evidence>
<dbReference type="Proteomes" id="UP000252517">
    <property type="component" value="Unassembled WGS sequence"/>
</dbReference>
<organism evidence="1 2">
    <name type="scientific">Thalassospira profundimaris</name>
    <dbReference type="NCBI Taxonomy" id="502049"/>
    <lineage>
        <taxon>Bacteria</taxon>
        <taxon>Pseudomonadati</taxon>
        <taxon>Pseudomonadota</taxon>
        <taxon>Alphaproteobacteria</taxon>
        <taxon>Rhodospirillales</taxon>
        <taxon>Thalassospiraceae</taxon>
        <taxon>Thalassospira</taxon>
    </lineage>
</organism>
<reference evidence="1 2" key="1">
    <citation type="submission" date="2014-07" db="EMBL/GenBank/DDBJ databases">
        <title>Draft genome sequence of Thalassospira profundimaris S25-3-2.</title>
        <authorList>
            <person name="Lai Q."/>
            <person name="Shao Z."/>
        </authorList>
    </citation>
    <scope>NUCLEOTIDE SEQUENCE [LARGE SCALE GENOMIC DNA]</scope>
    <source>
        <strain evidence="1 2">S25-3-2</strain>
    </source>
</reference>
<comment type="caution">
    <text evidence="1">The sequence shown here is derived from an EMBL/GenBank/DDBJ whole genome shotgun (WGS) entry which is preliminary data.</text>
</comment>
<accession>A0A367X2Y3</accession>